<accession>Q5KHI0</accession>
<dbReference type="HOGENOM" id="CLU_1266837_0_0_1"/>
<dbReference type="EMBL" id="AE017344">
    <property type="protein sequence ID" value="AAW43353.2"/>
    <property type="molecule type" value="Genomic_DNA"/>
</dbReference>
<name>Q5KHI0_CRYD1</name>
<accession>Q55UV6</accession>
<evidence type="ECO:0000313" key="1">
    <source>
        <dbReference type="EMBL" id="AAW43353.2"/>
    </source>
</evidence>
<reference evidence="1 2" key="1">
    <citation type="journal article" date="2005" name="Science">
        <title>The genome of the basidiomycetous yeast and human pathogen Cryptococcus neoformans.</title>
        <authorList>
            <person name="Loftus B.J."/>
            <person name="Fung E."/>
            <person name="Roncaglia P."/>
            <person name="Rowley D."/>
            <person name="Amedeo P."/>
            <person name="Bruno D."/>
            <person name="Vamathevan J."/>
            <person name="Miranda M."/>
            <person name="Anderson I.J."/>
            <person name="Fraser J.A."/>
            <person name="Allen J.E."/>
            <person name="Bosdet I.E."/>
            <person name="Brent M.R."/>
            <person name="Chiu R."/>
            <person name="Doering T.L."/>
            <person name="Donlin M.J."/>
            <person name="D'Souza C.A."/>
            <person name="Fox D.S."/>
            <person name="Grinberg V."/>
            <person name="Fu J."/>
            <person name="Fukushima M."/>
            <person name="Haas B.J."/>
            <person name="Huang J.C."/>
            <person name="Janbon G."/>
            <person name="Jones S.J."/>
            <person name="Koo H.L."/>
            <person name="Krzywinski M.I."/>
            <person name="Kwon-Chung J.K."/>
            <person name="Lengeler K.B."/>
            <person name="Maiti R."/>
            <person name="Marra M.A."/>
            <person name="Marra R.E."/>
            <person name="Mathewson C.A."/>
            <person name="Mitchell T.G."/>
            <person name="Pertea M."/>
            <person name="Riggs F.R."/>
            <person name="Salzberg S.L."/>
            <person name="Schein J.E."/>
            <person name="Shvartsbeyn A."/>
            <person name="Shin H."/>
            <person name="Shumway M."/>
            <person name="Specht C.A."/>
            <person name="Suh B.B."/>
            <person name="Tenney A."/>
            <person name="Utterback T.R."/>
            <person name="Wickes B.L."/>
            <person name="Wortman J.R."/>
            <person name="Wye N.H."/>
            <person name="Kronstad J.W."/>
            <person name="Lodge J.K."/>
            <person name="Heitman J."/>
            <person name="Davis R.W."/>
            <person name="Fraser C.M."/>
            <person name="Hyman R.W."/>
        </authorList>
    </citation>
    <scope>NUCLEOTIDE SEQUENCE [LARGE SCALE GENOMIC DNA]</scope>
    <source>
        <strain evidence="2">JEC21 / ATCC MYA-565</strain>
    </source>
</reference>
<organism evidence="1 2">
    <name type="scientific">Cryptococcus deneoformans (strain JEC21 / ATCC MYA-565)</name>
    <name type="common">Cryptococcus neoformans var. neoformans serotype D</name>
    <dbReference type="NCBI Taxonomy" id="214684"/>
    <lineage>
        <taxon>Eukaryota</taxon>
        <taxon>Fungi</taxon>
        <taxon>Dikarya</taxon>
        <taxon>Basidiomycota</taxon>
        <taxon>Agaricomycotina</taxon>
        <taxon>Tremellomycetes</taxon>
        <taxon>Tremellales</taxon>
        <taxon>Cryptococcaceae</taxon>
        <taxon>Cryptococcus</taxon>
        <taxon>Cryptococcus neoformans species complex</taxon>
    </lineage>
</organism>
<sequence>MDLYPMITPLSKDFGSISVKMSMRGNECRVKSYPCLVHVLRSQLQKYDAKTMSGVIKQMTAAQHLIKEVTTTEEEECGGFRICPPSRG</sequence>
<dbReference type="PANTHER" id="PTHR34863:SF1">
    <property type="entry name" value="OTU DOMAIN-CONTAINING PROTEIN"/>
    <property type="match status" value="1"/>
</dbReference>
<dbReference type="RefSeq" id="XP_024512795.1">
    <property type="nucleotide sequence ID" value="XM_024657131.1"/>
</dbReference>
<gene>
    <name evidence="1" type="ordered locus">CND06420</name>
</gene>
<dbReference type="GeneID" id="3257388"/>
<dbReference type="PaxDb" id="214684-Q5KHI0"/>
<protein>
    <submittedName>
        <fullName evidence="1">Uncharacterized protein</fullName>
    </submittedName>
</protein>
<dbReference type="AlphaFoldDB" id="Q5KHI0"/>
<evidence type="ECO:0000313" key="2">
    <source>
        <dbReference type="Proteomes" id="UP000002149"/>
    </source>
</evidence>
<dbReference type="InParanoid" id="Q5KHI0"/>
<dbReference type="PANTHER" id="PTHR34863">
    <property type="entry name" value="EXPRESSED PROTEIN"/>
    <property type="match status" value="1"/>
</dbReference>
<dbReference type="Proteomes" id="UP000002149">
    <property type="component" value="Chromosome 4"/>
</dbReference>
<dbReference type="OrthoDB" id="2564822at2759"/>
<dbReference type="STRING" id="214684.Q5KHI0"/>
<dbReference type="KEGG" id="cne:CND06420"/>
<dbReference type="VEuPathDB" id="FungiDB:CND06420"/>
<proteinExistence type="predicted"/>
<keyword evidence="2" id="KW-1185">Reference proteome</keyword>